<dbReference type="EMBL" id="CP017831">
    <property type="protein sequence ID" value="AOZ95458.1"/>
    <property type="molecule type" value="Genomic_DNA"/>
</dbReference>
<proteinExistence type="predicted"/>
<dbReference type="PANTHER" id="PTHR40396:SF1">
    <property type="entry name" value="ATPASE AAA-TYPE CORE DOMAIN-CONTAINING PROTEIN"/>
    <property type="match status" value="1"/>
</dbReference>
<dbReference type="OrthoDB" id="9809324at2"/>
<gene>
    <name evidence="2" type="ORF">bhn_I0424</name>
</gene>
<dbReference type="InterPro" id="IPR003959">
    <property type="entry name" value="ATPase_AAA_core"/>
</dbReference>
<dbReference type="AlphaFoldDB" id="A0A1D9NYQ3"/>
<dbReference type="GO" id="GO:0005524">
    <property type="term" value="F:ATP binding"/>
    <property type="evidence" value="ECO:0007669"/>
    <property type="project" value="InterPro"/>
</dbReference>
<accession>A0A1D9NYQ3</accession>
<dbReference type="Proteomes" id="UP000179284">
    <property type="component" value="Chromosome I"/>
</dbReference>
<name>A0A1D9NYQ3_9FIRM</name>
<dbReference type="GO" id="GO:0016887">
    <property type="term" value="F:ATP hydrolysis activity"/>
    <property type="evidence" value="ECO:0007669"/>
    <property type="project" value="InterPro"/>
</dbReference>
<evidence type="ECO:0000259" key="1">
    <source>
        <dbReference type="Pfam" id="PF13304"/>
    </source>
</evidence>
<sequence length="457" mass="52698">MKNLFLISYEVGGIKCIKDDLKISFYKKNVSKDDDTKKYHVKGIYGMNGTGKTGIITSVKILKGLISQPNYLMNPLVQKHLSELINKSNDTLHIATEFLVDLKTLKNTYLYDVTISKNEYGYYISREQIEQRKALSRNSEYKTVVTVENGEITYLDDLVDEDFKKELVDTTKNLLNKSTLASIFYAKLNSYAITEEMLNNDVDKADVVFLSLMILELLGGHISVYLDDSDKHLQYLCFEDADQADNKQEEVRKALGNYLQIERSDTYNYLFPSTTLVHKEQFSEYKRAVGQLEKFLKKFKDDLVAIDIDAKEDHDSYACRLNMRYDGYSVNTEFESTGIKKLIELYMYFKRMVNGDIVFIDEFDSNLHDVYLCALLEYLMEYGEGQLIFTTHNVGPMSVLQKNKKSIDFISVNHKVYSWVNNGNYSAAKLYREGMVEGSPFNIEAIDFLGLFEEEDA</sequence>
<feature type="domain" description="ATPase AAA-type core" evidence="1">
    <location>
        <begin position="267"/>
        <end position="394"/>
    </location>
</feature>
<evidence type="ECO:0000313" key="2">
    <source>
        <dbReference type="EMBL" id="AOZ95458.1"/>
    </source>
</evidence>
<dbReference type="Pfam" id="PF13304">
    <property type="entry name" value="AAA_21"/>
    <property type="match status" value="1"/>
</dbReference>
<evidence type="ECO:0000313" key="3">
    <source>
        <dbReference type="Proteomes" id="UP000179284"/>
    </source>
</evidence>
<reference evidence="3" key="1">
    <citation type="submission" date="2016-10" db="EMBL/GenBank/DDBJ databases">
        <title>The complete genome sequence of the rumen bacterium Butyrivibrio hungatei MB2003.</title>
        <authorList>
            <person name="Palevich N."/>
            <person name="Kelly W.J."/>
            <person name="Leahy S.C."/>
            <person name="Altermann E."/>
            <person name="Rakonjac J."/>
            <person name="Attwood G.T."/>
        </authorList>
    </citation>
    <scope>NUCLEOTIDE SEQUENCE [LARGE SCALE GENOMIC DNA]</scope>
    <source>
        <strain evidence="3">MB2003</strain>
    </source>
</reference>
<dbReference type="SUPFAM" id="SSF52540">
    <property type="entry name" value="P-loop containing nucleoside triphosphate hydrolases"/>
    <property type="match status" value="1"/>
</dbReference>
<dbReference type="Gene3D" id="3.40.50.300">
    <property type="entry name" value="P-loop containing nucleotide triphosphate hydrolases"/>
    <property type="match status" value="1"/>
</dbReference>
<keyword evidence="3" id="KW-1185">Reference proteome</keyword>
<dbReference type="InterPro" id="IPR027417">
    <property type="entry name" value="P-loop_NTPase"/>
</dbReference>
<organism evidence="2 3">
    <name type="scientific">Butyrivibrio hungatei</name>
    <dbReference type="NCBI Taxonomy" id="185008"/>
    <lineage>
        <taxon>Bacteria</taxon>
        <taxon>Bacillati</taxon>
        <taxon>Bacillota</taxon>
        <taxon>Clostridia</taxon>
        <taxon>Lachnospirales</taxon>
        <taxon>Lachnospiraceae</taxon>
        <taxon>Butyrivibrio</taxon>
    </lineage>
</organism>
<protein>
    <submittedName>
        <fullName evidence="2">AAA domain-containing protein</fullName>
    </submittedName>
</protein>
<dbReference type="PANTHER" id="PTHR40396">
    <property type="entry name" value="ATPASE-LIKE PROTEIN"/>
    <property type="match status" value="1"/>
</dbReference>
<dbReference type="RefSeq" id="WP_071175231.1">
    <property type="nucleotide sequence ID" value="NZ_CP017831.1"/>
</dbReference>
<dbReference type="KEGG" id="bhu:bhn_I0424"/>